<dbReference type="AlphaFoldDB" id="A0A0M3K7U6"/>
<sequence>MKSSMSVDDVKNRARGGAAIQKSSVEVSLHPLVVMNISEHWTRIWAQSSDGKPNQVFGVVLGRQTGRHVELINSFEVKCSMNDSNNAVVDEEFFGKREAQYREVFPDLDFLGWYTTGSELPTEDDLNVHKQFCHLHESPIMIKLNPTAATSTEKVYRIEFDLFV</sequence>
<gene>
    <name evidence="4" type="ORF">ASIM_LOCUS16444</name>
</gene>
<dbReference type="PROSITE" id="PS50249">
    <property type="entry name" value="MPN"/>
    <property type="match status" value="1"/>
</dbReference>
<feature type="domain" description="MPN" evidence="3">
    <location>
        <begin position="27"/>
        <end position="162"/>
    </location>
</feature>
<name>A0A0M3K7U6_ANISI</name>
<dbReference type="WBParaSite" id="ASIM_0001703701-mRNA-1">
    <property type="protein sequence ID" value="ASIM_0001703701-mRNA-1"/>
    <property type="gene ID" value="ASIM_0001703701"/>
</dbReference>
<comment type="similarity">
    <text evidence="1">Belongs to the peptidase M67A family. CSN6 subfamily.</text>
</comment>
<dbReference type="InterPro" id="IPR037518">
    <property type="entry name" value="MPN"/>
</dbReference>
<proteinExistence type="inferred from homology"/>
<dbReference type="Gene3D" id="3.40.140.10">
    <property type="entry name" value="Cytidine Deaminase, domain 2"/>
    <property type="match status" value="1"/>
</dbReference>
<evidence type="ECO:0000256" key="2">
    <source>
        <dbReference type="ARBA" id="ARBA00014871"/>
    </source>
</evidence>
<dbReference type="Proteomes" id="UP000267096">
    <property type="component" value="Unassembled WGS sequence"/>
</dbReference>
<evidence type="ECO:0000313" key="6">
    <source>
        <dbReference type="WBParaSite" id="ASIM_0001703701-mRNA-1"/>
    </source>
</evidence>
<reference evidence="4 5" key="2">
    <citation type="submission" date="2018-11" db="EMBL/GenBank/DDBJ databases">
        <authorList>
            <consortium name="Pathogen Informatics"/>
        </authorList>
    </citation>
    <scope>NUCLEOTIDE SEQUENCE [LARGE SCALE GENOMIC DNA]</scope>
</reference>
<protein>
    <recommendedName>
        <fullName evidence="2">COP9 signalosome complex subunit 6</fullName>
    </recommendedName>
</protein>
<keyword evidence="5" id="KW-1185">Reference proteome</keyword>
<evidence type="ECO:0000259" key="3">
    <source>
        <dbReference type="PROSITE" id="PS50249"/>
    </source>
</evidence>
<dbReference type="SMART" id="SM00232">
    <property type="entry name" value="JAB_MPN"/>
    <property type="match status" value="1"/>
</dbReference>
<dbReference type="EMBL" id="UYRR01033098">
    <property type="protein sequence ID" value="VDK57803.1"/>
    <property type="molecule type" value="Genomic_DNA"/>
</dbReference>
<dbReference type="Pfam" id="PF01398">
    <property type="entry name" value="JAB"/>
    <property type="match status" value="1"/>
</dbReference>
<dbReference type="GO" id="GO:0008180">
    <property type="term" value="C:COP9 signalosome"/>
    <property type="evidence" value="ECO:0007669"/>
    <property type="project" value="TreeGrafter"/>
</dbReference>
<evidence type="ECO:0000313" key="5">
    <source>
        <dbReference type="Proteomes" id="UP000267096"/>
    </source>
</evidence>
<dbReference type="GO" id="GO:0008237">
    <property type="term" value="F:metallopeptidase activity"/>
    <property type="evidence" value="ECO:0007669"/>
    <property type="project" value="InterPro"/>
</dbReference>
<dbReference type="PANTHER" id="PTHR10540:SF8">
    <property type="entry name" value="COP9 SIGNALOSOME COMPLEX SUBUNIT 6"/>
    <property type="match status" value="1"/>
</dbReference>
<evidence type="ECO:0000313" key="4">
    <source>
        <dbReference type="EMBL" id="VDK57803.1"/>
    </source>
</evidence>
<dbReference type="PANTHER" id="PTHR10540">
    <property type="entry name" value="EUKARYOTIC TRANSLATION INITIATION FACTOR 3 SUBUNIT F-RELATED"/>
    <property type="match status" value="1"/>
</dbReference>
<reference evidence="6" key="1">
    <citation type="submission" date="2017-02" db="UniProtKB">
        <authorList>
            <consortium name="WormBaseParasite"/>
        </authorList>
    </citation>
    <scope>IDENTIFICATION</scope>
</reference>
<evidence type="ECO:0000256" key="1">
    <source>
        <dbReference type="ARBA" id="ARBA00010893"/>
    </source>
</evidence>
<accession>A0A0M3K7U6</accession>
<organism evidence="6">
    <name type="scientific">Anisakis simplex</name>
    <name type="common">Herring worm</name>
    <dbReference type="NCBI Taxonomy" id="6269"/>
    <lineage>
        <taxon>Eukaryota</taxon>
        <taxon>Metazoa</taxon>
        <taxon>Ecdysozoa</taxon>
        <taxon>Nematoda</taxon>
        <taxon>Chromadorea</taxon>
        <taxon>Rhabditida</taxon>
        <taxon>Spirurina</taxon>
        <taxon>Ascaridomorpha</taxon>
        <taxon>Ascaridoidea</taxon>
        <taxon>Anisakidae</taxon>
        <taxon>Anisakis</taxon>
        <taxon>Anisakis simplex complex</taxon>
    </lineage>
</organism>
<dbReference type="OrthoDB" id="1378at2759"/>
<dbReference type="InterPro" id="IPR000555">
    <property type="entry name" value="JAMM/MPN+_dom"/>
</dbReference>